<evidence type="ECO:0008006" key="3">
    <source>
        <dbReference type="Google" id="ProtNLM"/>
    </source>
</evidence>
<dbReference type="EMBL" id="OBQF01000006">
    <property type="protein sequence ID" value="SOC44390.1"/>
    <property type="molecule type" value="Genomic_DNA"/>
</dbReference>
<protein>
    <recommendedName>
        <fullName evidence="3">EMYY motif lipoprotein</fullName>
    </recommendedName>
</protein>
<dbReference type="PROSITE" id="PS51257">
    <property type="entry name" value="PROKAR_LIPOPROTEIN"/>
    <property type="match status" value="1"/>
</dbReference>
<organism evidence="1 2">
    <name type="scientific">Salinicoccus kekensis</name>
    <dbReference type="NCBI Taxonomy" id="714307"/>
    <lineage>
        <taxon>Bacteria</taxon>
        <taxon>Bacillati</taxon>
        <taxon>Bacillota</taxon>
        <taxon>Bacilli</taxon>
        <taxon>Bacillales</taxon>
        <taxon>Staphylococcaceae</taxon>
        <taxon>Salinicoccus</taxon>
    </lineage>
</organism>
<gene>
    <name evidence="1" type="ORF">SAMN05878391_2321</name>
</gene>
<sequence length="305" mass="35092">MNKDVKHVKAGLGGTFTLLLICTFILSACGDPFAQEMENYQEQMDGIHEMNEEVTRGLDNIDGEEIIQHVSDIESGSDDDEFENLAAELEGEILPLAEALEEEASAVETDREEIQEQHDIFLESAEAKSDFTDQLSDYLITYQNSIEASDRLIALSQSFMENQKERDDIIESAEDEEVVNEIDMLIEQLNENSEALYEASDMLESDEPMEKKQEQIDEVLLPMLDEHVTSLDTINLSTQPANRVRSISLEMYYGYQAYYEERKNTMLYNEKLQNIQLQNILSLQESYQKMDEEYRRGMEELKNGE</sequence>
<dbReference type="OrthoDB" id="2417203at2"/>
<dbReference type="NCBIfam" id="NF033194">
    <property type="entry name" value="lipo_EMYY"/>
    <property type="match status" value="1"/>
</dbReference>
<reference evidence="2" key="1">
    <citation type="submission" date="2017-08" db="EMBL/GenBank/DDBJ databases">
        <authorList>
            <person name="Varghese N."/>
            <person name="Submissions S."/>
        </authorList>
    </citation>
    <scope>NUCLEOTIDE SEQUENCE [LARGE SCALE GENOMIC DNA]</scope>
    <source>
        <strain evidence="2">DSM 23173</strain>
    </source>
</reference>
<name>A0A285URA2_9STAP</name>
<dbReference type="AlphaFoldDB" id="A0A285URA2"/>
<dbReference type="InterPro" id="IPR048013">
    <property type="entry name" value="EMYY_lipop"/>
</dbReference>
<evidence type="ECO:0000313" key="1">
    <source>
        <dbReference type="EMBL" id="SOC44390.1"/>
    </source>
</evidence>
<evidence type="ECO:0000313" key="2">
    <source>
        <dbReference type="Proteomes" id="UP000219412"/>
    </source>
</evidence>
<accession>A0A285URA2</accession>
<dbReference type="Proteomes" id="UP000219412">
    <property type="component" value="Unassembled WGS sequence"/>
</dbReference>
<proteinExistence type="predicted"/>
<keyword evidence="2" id="KW-1185">Reference proteome</keyword>
<dbReference type="RefSeq" id="WP_097042277.1">
    <property type="nucleotide sequence ID" value="NZ_OBQF01000006.1"/>
</dbReference>